<gene>
    <name evidence="1" type="ORF">FE697_014720</name>
</gene>
<dbReference type="OrthoDB" id="3209715at2"/>
<accession>A0A5Q6RWF7</accession>
<evidence type="ECO:0000313" key="2">
    <source>
        <dbReference type="Proteomes" id="UP000307768"/>
    </source>
</evidence>
<comment type="caution">
    <text evidence="1">The sequence shown here is derived from an EMBL/GenBank/DDBJ whole genome shotgun (WGS) entry which is preliminary data.</text>
</comment>
<dbReference type="RefSeq" id="WP_149770353.1">
    <property type="nucleotide sequence ID" value="NZ_VDFQ02000004.1"/>
</dbReference>
<sequence>MEDDLTPVLETQCGVLTTEQATMMFGRSRVRSRLKAQRWAQPYRAVVVTHNGPLTPEQRRWAHLLACPPRSVLGGLTALELDGLQGFPPGKTFVVVPYGARRPEIDGVVLHTSSFLDARDVNPVRTPPRTRTARSVVDAASWSRAPRRARVIVLATAQQGLVRTPDLRDALSRRGRCRHRALIVESYLDAAGGIQSLPERDFDLLRRSLHLPEPTRQRPVRRADGRFYLDVAWDAYGVACEIHGIPHMRVLQWDSDLMRANEIVIGGPKLLIFSSYAVRHEQDAVGDQLVRLFRNAGWR</sequence>
<evidence type="ECO:0008006" key="3">
    <source>
        <dbReference type="Google" id="ProtNLM"/>
    </source>
</evidence>
<reference evidence="1 2" key="1">
    <citation type="submission" date="2019-09" db="EMBL/GenBank/DDBJ databases">
        <title>Mumia zhuanghuii sp. nov. isolated from the intestinal contents of plateau pika (Ochotona curzoniae) in the Qinghai-Tibet plateau of China.</title>
        <authorList>
            <person name="Tian Z."/>
        </authorList>
    </citation>
    <scope>NUCLEOTIDE SEQUENCE [LARGE SCALE GENOMIC DNA]</scope>
    <source>
        <strain evidence="2">350</strain>
    </source>
</reference>
<dbReference type="AlphaFoldDB" id="A0A5Q6RWF7"/>
<organism evidence="1 2">
    <name type="scientific">Mumia zhuanghuii</name>
    <dbReference type="NCBI Taxonomy" id="2585211"/>
    <lineage>
        <taxon>Bacteria</taxon>
        <taxon>Bacillati</taxon>
        <taxon>Actinomycetota</taxon>
        <taxon>Actinomycetes</taxon>
        <taxon>Propionibacteriales</taxon>
        <taxon>Nocardioidaceae</taxon>
        <taxon>Mumia</taxon>
    </lineage>
</organism>
<proteinExistence type="predicted"/>
<dbReference type="Proteomes" id="UP000307768">
    <property type="component" value="Unassembled WGS sequence"/>
</dbReference>
<evidence type="ECO:0000313" key="1">
    <source>
        <dbReference type="EMBL" id="KAA1422402.1"/>
    </source>
</evidence>
<dbReference type="EMBL" id="VDFQ02000004">
    <property type="protein sequence ID" value="KAA1422402.1"/>
    <property type="molecule type" value="Genomic_DNA"/>
</dbReference>
<protein>
    <recommendedName>
        <fullName evidence="3">Cullin, a subunit of E3 ubiquitin ligase</fullName>
    </recommendedName>
</protein>
<name>A0A5Q6RWF7_9ACTN</name>